<dbReference type="PROSITE" id="PS00856">
    <property type="entry name" value="GUANYLATE_KINASE_1"/>
    <property type="match status" value="1"/>
</dbReference>
<keyword evidence="6 9" id="KW-0418">Kinase</keyword>
<organism evidence="11 12">
    <name type="scientific">Sphingobium jiangsuense</name>
    <dbReference type="NCBI Taxonomy" id="870476"/>
    <lineage>
        <taxon>Bacteria</taxon>
        <taxon>Pseudomonadati</taxon>
        <taxon>Pseudomonadota</taxon>
        <taxon>Alphaproteobacteria</taxon>
        <taxon>Sphingomonadales</taxon>
        <taxon>Sphingomonadaceae</taxon>
        <taxon>Sphingobium</taxon>
    </lineage>
</organism>
<evidence type="ECO:0000256" key="9">
    <source>
        <dbReference type="HAMAP-Rule" id="MF_00328"/>
    </source>
</evidence>
<feature type="binding site" evidence="9">
    <location>
        <begin position="23"/>
        <end position="30"/>
    </location>
    <ligand>
        <name>ATP</name>
        <dbReference type="ChEBI" id="CHEBI:30616"/>
    </ligand>
</feature>
<dbReference type="PROSITE" id="PS50052">
    <property type="entry name" value="GUANYLATE_KINASE_2"/>
    <property type="match status" value="1"/>
</dbReference>
<dbReference type="AlphaFoldDB" id="A0A7W6BD40"/>
<evidence type="ECO:0000256" key="8">
    <source>
        <dbReference type="ARBA" id="ARBA00030128"/>
    </source>
</evidence>
<evidence type="ECO:0000313" key="11">
    <source>
        <dbReference type="EMBL" id="MBB3924680.1"/>
    </source>
</evidence>
<evidence type="ECO:0000256" key="6">
    <source>
        <dbReference type="ARBA" id="ARBA00022777"/>
    </source>
</evidence>
<accession>A0A7W6BD40</accession>
<protein>
    <recommendedName>
        <fullName evidence="3 9">Guanylate kinase</fullName>
        <ecNumber evidence="2 9">2.7.4.8</ecNumber>
    </recommendedName>
    <alternativeName>
        <fullName evidence="8 9">GMP kinase</fullName>
    </alternativeName>
</protein>
<dbReference type="InterPro" id="IPR027417">
    <property type="entry name" value="P-loop_NTPase"/>
</dbReference>
<dbReference type="InterPro" id="IPR008144">
    <property type="entry name" value="Guanylate_kin-like_dom"/>
</dbReference>
<evidence type="ECO:0000256" key="2">
    <source>
        <dbReference type="ARBA" id="ARBA00012961"/>
    </source>
</evidence>
<keyword evidence="4 9" id="KW-0808">Transferase</keyword>
<dbReference type="GO" id="GO:0005524">
    <property type="term" value="F:ATP binding"/>
    <property type="evidence" value="ECO:0007669"/>
    <property type="project" value="UniProtKB-UniRule"/>
</dbReference>
<keyword evidence="12" id="KW-1185">Reference proteome</keyword>
<dbReference type="Gene3D" id="3.40.50.300">
    <property type="entry name" value="P-loop containing nucleotide triphosphate hydrolases"/>
    <property type="match status" value="1"/>
</dbReference>
<dbReference type="Proteomes" id="UP000571950">
    <property type="component" value="Unassembled WGS sequence"/>
</dbReference>
<evidence type="ECO:0000256" key="5">
    <source>
        <dbReference type="ARBA" id="ARBA00022741"/>
    </source>
</evidence>
<dbReference type="SUPFAM" id="SSF52540">
    <property type="entry name" value="P-loop containing nucleoside triphosphate hydrolases"/>
    <property type="match status" value="1"/>
</dbReference>
<evidence type="ECO:0000259" key="10">
    <source>
        <dbReference type="PROSITE" id="PS50052"/>
    </source>
</evidence>
<dbReference type="EC" id="2.7.4.8" evidence="2 9"/>
<dbReference type="NCBIfam" id="TIGR03263">
    <property type="entry name" value="guanyl_kin"/>
    <property type="match status" value="1"/>
</dbReference>
<dbReference type="EMBL" id="JACIDT010000001">
    <property type="protein sequence ID" value="MBB3924680.1"/>
    <property type="molecule type" value="Genomic_DNA"/>
</dbReference>
<dbReference type="InterPro" id="IPR020590">
    <property type="entry name" value="Guanylate_kinase_CS"/>
</dbReference>
<dbReference type="SMART" id="SM00072">
    <property type="entry name" value="GuKc"/>
    <property type="match status" value="1"/>
</dbReference>
<evidence type="ECO:0000256" key="3">
    <source>
        <dbReference type="ARBA" id="ARBA00016296"/>
    </source>
</evidence>
<evidence type="ECO:0000256" key="1">
    <source>
        <dbReference type="ARBA" id="ARBA00005790"/>
    </source>
</evidence>
<dbReference type="InterPro" id="IPR017665">
    <property type="entry name" value="Guanylate_kinase"/>
</dbReference>
<dbReference type="GO" id="GO:0004385">
    <property type="term" value="F:GMP kinase activity"/>
    <property type="evidence" value="ECO:0007669"/>
    <property type="project" value="UniProtKB-UniRule"/>
</dbReference>
<proteinExistence type="inferred from homology"/>
<keyword evidence="7 9" id="KW-0067">ATP-binding</keyword>
<dbReference type="RefSeq" id="WP_188070228.1">
    <property type="nucleotide sequence ID" value="NZ_BSPS01000093.1"/>
</dbReference>
<dbReference type="Pfam" id="PF00625">
    <property type="entry name" value="Guanylate_kin"/>
    <property type="match status" value="1"/>
</dbReference>
<comment type="caution">
    <text evidence="11">The sequence shown here is derived from an EMBL/GenBank/DDBJ whole genome shotgun (WGS) entry which is preliminary data.</text>
</comment>
<dbReference type="GO" id="GO:0005829">
    <property type="term" value="C:cytosol"/>
    <property type="evidence" value="ECO:0007669"/>
    <property type="project" value="TreeGrafter"/>
</dbReference>
<evidence type="ECO:0000313" key="12">
    <source>
        <dbReference type="Proteomes" id="UP000571950"/>
    </source>
</evidence>
<reference evidence="11 12" key="1">
    <citation type="submission" date="2020-08" db="EMBL/GenBank/DDBJ databases">
        <title>Genomic Encyclopedia of Type Strains, Phase IV (KMG-IV): sequencing the most valuable type-strain genomes for metagenomic binning, comparative biology and taxonomic classification.</title>
        <authorList>
            <person name="Goeker M."/>
        </authorList>
    </citation>
    <scope>NUCLEOTIDE SEQUENCE [LARGE SCALE GENOMIC DNA]</scope>
    <source>
        <strain evidence="11 12">DSM 26189</strain>
    </source>
</reference>
<evidence type="ECO:0000256" key="4">
    <source>
        <dbReference type="ARBA" id="ARBA00022679"/>
    </source>
</evidence>
<comment type="subcellular location">
    <subcellularLocation>
        <location evidence="9">Cytoplasm</location>
    </subcellularLocation>
</comment>
<dbReference type="Gene3D" id="3.30.63.10">
    <property type="entry name" value="Guanylate Kinase phosphate binding domain"/>
    <property type="match status" value="1"/>
</dbReference>
<evidence type="ECO:0000256" key="7">
    <source>
        <dbReference type="ARBA" id="ARBA00022840"/>
    </source>
</evidence>
<comment type="catalytic activity">
    <reaction evidence="9">
        <text>GMP + ATP = GDP + ADP</text>
        <dbReference type="Rhea" id="RHEA:20780"/>
        <dbReference type="ChEBI" id="CHEBI:30616"/>
        <dbReference type="ChEBI" id="CHEBI:58115"/>
        <dbReference type="ChEBI" id="CHEBI:58189"/>
        <dbReference type="ChEBI" id="CHEBI:456216"/>
        <dbReference type="EC" id="2.7.4.8"/>
    </reaction>
</comment>
<comment type="function">
    <text evidence="9">Essential for recycling GMP and indirectly, cGMP.</text>
</comment>
<dbReference type="PANTHER" id="PTHR23117">
    <property type="entry name" value="GUANYLATE KINASE-RELATED"/>
    <property type="match status" value="1"/>
</dbReference>
<name>A0A7W6BD40_9SPHN</name>
<sequence>MAASNQNDPHGFRRRGLLFVLSSPSGAGKSTISRMLLAEDPGLRMSVSATTRPIRPGEVDGRDYHFVDLAKFREMTANNEFLEWAHVFDNRYGTPRAPVEEMLKAGCDVLFDIDWQGAQQLYQIAGGDVVRVFILPPSIAELERRLRARGTDSEEVIAGRMSRAANEISHWDGYDYVLVNDDAQACFEQVHSILRAERLKRSRQTGLIGFIRGLQKRAEGLE</sequence>
<keyword evidence="5 9" id="KW-0547">Nucleotide-binding</keyword>
<dbReference type="PANTHER" id="PTHR23117:SF13">
    <property type="entry name" value="GUANYLATE KINASE"/>
    <property type="match status" value="1"/>
</dbReference>
<feature type="domain" description="Guanylate kinase-like" evidence="10">
    <location>
        <begin position="16"/>
        <end position="195"/>
    </location>
</feature>
<dbReference type="InterPro" id="IPR008145">
    <property type="entry name" value="GK/Ca_channel_bsu"/>
</dbReference>
<dbReference type="FunFam" id="3.30.63.10:FF:000002">
    <property type="entry name" value="Guanylate kinase 1"/>
    <property type="match status" value="1"/>
</dbReference>
<dbReference type="CDD" id="cd00071">
    <property type="entry name" value="GMPK"/>
    <property type="match status" value="1"/>
</dbReference>
<comment type="similarity">
    <text evidence="1 9">Belongs to the guanylate kinase family.</text>
</comment>
<gene>
    <name evidence="9" type="primary">gmk</name>
    <name evidence="11" type="ORF">GGR43_000374</name>
</gene>
<keyword evidence="9" id="KW-0963">Cytoplasm</keyword>
<dbReference type="HAMAP" id="MF_00328">
    <property type="entry name" value="Guanylate_kinase"/>
    <property type="match status" value="1"/>
</dbReference>